<gene>
    <name evidence="1" type="ORF">HPB50_003821</name>
</gene>
<protein>
    <submittedName>
        <fullName evidence="1">Uncharacterized protein</fullName>
    </submittedName>
</protein>
<evidence type="ECO:0000313" key="2">
    <source>
        <dbReference type="Proteomes" id="UP000821845"/>
    </source>
</evidence>
<reference evidence="1" key="1">
    <citation type="submission" date="2020-05" db="EMBL/GenBank/DDBJ databases">
        <title>Large-scale comparative analyses of tick genomes elucidate their genetic diversity and vector capacities.</title>
        <authorList>
            <person name="Jia N."/>
            <person name="Wang J."/>
            <person name="Shi W."/>
            <person name="Du L."/>
            <person name="Sun Y."/>
            <person name="Zhan W."/>
            <person name="Jiang J."/>
            <person name="Wang Q."/>
            <person name="Zhang B."/>
            <person name="Ji P."/>
            <person name="Sakyi L.B."/>
            <person name="Cui X."/>
            <person name="Yuan T."/>
            <person name="Jiang B."/>
            <person name="Yang W."/>
            <person name="Lam T.T.-Y."/>
            <person name="Chang Q."/>
            <person name="Ding S."/>
            <person name="Wang X."/>
            <person name="Zhu J."/>
            <person name="Ruan X."/>
            <person name="Zhao L."/>
            <person name="Wei J."/>
            <person name="Que T."/>
            <person name="Du C."/>
            <person name="Cheng J."/>
            <person name="Dai P."/>
            <person name="Han X."/>
            <person name="Huang E."/>
            <person name="Gao Y."/>
            <person name="Liu J."/>
            <person name="Shao H."/>
            <person name="Ye R."/>
            <person name="Li L."/>
            <person name="Wei W."/>
            <person name="Wang X."/>
            <person name="Wang C."/>
            <person name="Yang T."/>
            <person name="Huo Q."/>
            <person name="Li W."/>
            <person name="Guo W."/>
            <person name="Chen H."/>
            <person name="Zhou L."/>
            <person name="Ni X."/>
            <person name="Tian J."/>
            <person name="Zhou Y."/>
            <person name="Sheng Y."/>
            <person name="Liu T."/>
            <person name="Pan Y."/>
            <person name="Xia L."/>
            <person name="Li J."/>
            <person name="Zhao F."/>
            <person name="Cao W."/>
        </authorList>
    </citation>
    <scope>NUCLEOTIDE SEQUENCE</scope>
    <source>
        <strain evidence="1">Hyas-2018</strain>
    </source>
</reference>
<dbReference type="Proteomes" id="UP000821845">
    <property type="component" value="Chromosome 1"/>
</dbReference>
<evidence type="ECO:0000313" key="1">
    <source>
        <dbReference type="EMBL" id="KAH6944531.1"/>
    </source>
</evidence>
<dbReference type="EMBL" id="CM023481">
    <property type="protein sequence ID" value="KAH6944531.1"/>
    <property type="molecule type" value="Genomic_DNA"/>
</dbReference>
<comment type="caution">
    <text evidence="1">The sequence shown here is derived from an EMBL/GenBank/DDBJ whole genome shotgun (WGS) entry which is preliminary data.</text>
</comment>
<name>A0ACB7TE63_HYAAI</name>
<keyword evidence="2" id="KW-1185">Reference proteome</keyword>
<organism evidence="1 2">
    <name type="scientific">Hyalomma asiaticum</name>
    <name type="common">Tick</name>
    <dbReference type="NCBI Taxonomy" id="266040"/>
    <lineage>
        <taxon>Eukaryota</taxon>
        <taxon>Metazoa</taxon>
        <taxon>Ecdysozoa</taxon>
        <taxon>Arthropoda</taxon>
        <taxon>Chelicerata</taxon>
        <taxon>Arachnida</taxon>
        <taxon>Acari</taxon>
        <taxon>Parasitiformes</taxon>
        <taxon>Ixodida</taxon>
        <taxon>Ixodoidea</taxon>
        <taxon>Ixodidae</taxon>
        <taxon>Hyalomminae</taxon>
        <taxon>Hyalomma</taxon>
    </lineage>
</organism>
<accession>A0ACB7TE63</accession>
<sequence>MHRAAACSDRDACYSSLGGGVTSARAGCPAKGARVFQSTRAAFRSHLGARTDANTTRGSLTEFQGFPAERGRRAASKVNRWQCIDLRP</sequence>
<proteinExistence type="predicted"/>